<evidence type="ECO:0000256" key="6">
    <source>
        <dbReference type="ARBA" id="ARBA00038076"/>
    </source>
</evidence>
<dbReference type="AlphaFoldDB" id="A0A1Q2CZ82"/>
<evidence type="ECO:0000256" key="4">
    <source>
        <dbReference type="ARBA" id="ARBA00022989"/>
    </source>
</evidence>
<feature type="transmembrane region" description="Helical" evidence="7">
    <location>
        <begin position="462"/>
        <end position="483"/>
    </location>
</feature>
<comment type="subcellular location">
    <subcellularLocation>
        <location evidence="1">Cell membrane</location>
        <topology evidence="1">Multi-pass membrane protein</topology>
    </subcellularLocation>
</comment>
<evidence type="ECO:0000256" key="7">
    <source>
        <dbReference type="SAM" id="Phobius"/>
    </source>
</evidence>
<dbReference type="EMBL" id="CP019607">
    <property type="protein sequence ID" value="AQP51392.1"/>
    <property type="molecule type" value="Genomic_DNA"/>
</dbReference>
<dbReference type="GO" id="GO:0005886">
    <property type="term" value="C:plasma membrane"/>
    <property type="evidence" value="ECO:0007669"/>
    <property type="project" value="UniProtKB-SubCell"/>
</dbReference>
<dbReference type="InterPro" id="IPR003838">
    <property type="entry name" value="ABC3_permease_C"/>
</dbReference>
<name>A0A1Q2CZ82_9ACTN</name>
<feature type="transmembrane region" description="Helical" evidence="7">
    <location>
        <begin position="243"/>
        <end position="268"/>
    </location>
</feature>
<feature type="transmembrane region" description="Helical" evidence="7">
    <location>
        <begin position="726"/>
        <end position="755"/>
    </location>
</feature>
<comment type="similarity">
    <text evidence="6">Belongs to the ABC-4 integral membrane protein family.</text>
</comment>
<dbReference type="InterPro" id="IPR038766">
    <property type="entry name" value="Membrane_comp_ABC_pdt"/>
</dbReference>
<dbReference type="Pfam" id="PF02687">
    <property type="entry name" value="FtsX"/>
    <property type="match status" value="2"/>
</dbReference>
<dbReference type="Pfam" id="PF12704">
    <property type="entry name" value="MacB_PCD"/>
    <property type="match status" value="1"/>
</dbReference>
<evidence type="ECO:0000259" key="8">
    <source>
        <dbReference type="Pfam" id="PF02687"/>
    </source>
</evidence>
<feature type="transmembrane region" description="Helical" evidence="7">
    <location>
        <begin position="296"/>
        <end position="316"/>
    </location>
</feature>
<dbReference type="InterPro" id="IPR025857">
    <property type="entry name" value="MacB_PCD"/>
</dbReference>
<dbReference type="PANTHER" id="PTHR30287">
    <property type="entry name" value="MEMBRANE COMPONENT OF PREDICTED ABC SUPERFAMILY METABOLITE UPTAKE TRANSPORTER"/>
    <property type="match status" value="1"/>
</dbReference>
<evidence type="ECO:0000256" key="2">
    <source>
        <dbReference type="ARBA" id="ARBA00022475"/>
    </source>
</evidence>
<accession>A0A1Q2CZ82</accession>
<evidence type="ECO:0000256" key="5">
    <source>
        <dbReference type="ARBA" id="ARBA00023136"/>
    </source>
</evidence>
<feature type="transmembrane region" description="Helical" evidence="7">
    <location>
        <begin position="676"/>
        <end position="705"/>
    </location>
</feature>
<evidence type="ECO:0000313" key="11">
    <source>
        <dbReference type="Proteomes" id="UP000188235"/>
    </source>
</evidence>
<dbReference type="OrthoDB" id="9780560at2"/>
<feature type="transmembrane region" description="Helical" evidence="7">
    <location>
        <begin position="379"/>
        <end position="402"/>
    </location>
</feature>
<keyword evidence="3 7" id="KW-0812">Transmembrane</keyword>
<feature type="transmembrane region" description="Helical" evidence="7">
    <location>
        <begin position="336"/>
        <end position="358"/>
    </location>
</feature>
<protein>
    <recommendedName>
        <fullName evidence="12">ABC transporter permease</fullName>
    </recommendedName>
</protein>
<evidence type="ECO:0000256" key="3">
    <source>
        <dbReference type="ARBA" id="ARBA00022692"/>
    </source>
</evidence>
<dbReference type="RefSeq" id="WP_077350659.1">
    <property type="nucleotide sequence ID" value="NZ_CP019607.1"/>
</dbReference>
<keyword evidence="5 7" id="KW-0472">Membrane</keyword>
<feature type="transmembrane region" description="Helical" evidence="7">
    <location>
        <begin position="775"/>
        <end position="795"/>
    </location>
</feature>
<feature type="transmembrane region" description="Helical" evidence="7">
    <location>
        <begin position="16"/>
        <end position="37"/>
    </location>
</feature>
<gene>
    <name evidence="10" type="ORF">BW733_11765</name>
</gene>
<evidence type="ECO:0008006" key="12">
    <source>
        <dbReference type="Google" id="ProtNLM"/>
    </source>
</evidence>
<keyword evidence="2" id="KW-1003">Cell membrane</keyword>
<proteinExistence type="inferred from homology"/>
<dbReference type="STRING" id="399497.BW733_11765"/>
<evidence type="ECO:0000313" key="10">
    <source>
        <dbReference type="EMBL" id="AQP51392.1"/>
    </source>
</evidence>
<evidence type="ECO:0000259" key="9">
    <source>
        <dbReference type="Pfam" id="PF12704"/>
    </source>
</evidence>
<evidence type="ECO:0000256" key="1">
    <source>
        <dbReference type="ARBA" id="ARBA00004651"/>
    </source>
</evidence>
<feature type="domain" description="MacB-like periplasmic core" evidence="9">
    <location>
        <begin position="17"/>
        <end position="211"/>
    </location>
</feature>
<dbReference type="KEGG" id="tfa:BW733_11765"/>
<dbReference type="PANTHER" id="PTHR30287:SF2">
    <property type="entry name" value="BLL1001 PROTEIN"/>
    <property type="match status" value="1"/>
</dbReference>
<dbReference type="Proteomes" id="UP000188235">
    <property type="component" value="Chromosome"/>
</dbReference>
<sequence>MWRQAISELRLHPSRFIATLIAIAISVGFISAISVFVNSQQTALGNQGSLDIVKADIVVDGTPESAKVIAATEGVEDVVARSYPGVAFLSKGERSINASLYEVPPQWLRWSEIVEGRMPEKSNEVAISRDGLESLGAKVGDTLSVEMADSDLTVVGATDDPGSLFSQIGYRAPDPASETPPDDEFGPVYVSYAVKVSDPGSIDATVDALAKALPKDDAVASAEQVRVDQLNQMTAEFDVFKNLLQAFAAIALLVGAITIANTFTILVAQRRRQIALLRAVGASPGQVMGRLVVESFLLGAIGSLIGIGVGFLVAWLGGMVTGSNFWGLTVRPLELVVAWGAGVLATMVAAIAPSVAATRVKPLEALQSVPTEAQAKRAGIVRVIVCAFFAVIGIGLAVLSQTVDTVPIVWAIGAGIAFTIAVLGAAPLYVAPLLRLLARVFGPIGPTTRLALTNAARNPRRAASTATALMLAVGLIVTLQVALATSRSSGMEAIDRQYPIDLTISSREGEVSTSLIDDLRGQDSVADVIEIQSKRIEGEFGPTDFSTPSAAYSELGIEPPSKAKPADDEIVLYAFGSTLTTAEEGDTVTVQGSDGPLQLKVKTDQDLPGGSAVVSPATFAKIAGAEGVRELWVKLVDRDSASQLSSVMRTVQGHNGAEISGGGAIMASTLSQVLDVLLIVMTALLGVAVLIALVGVGNTLGLSVLERQRESALLRALGMQRSGLRAMLLIEAIALVAIGAVIGLLAGMFFGWLGVSSTLRMIPDGAVNLRFSLDWLYTVGLVLVCLLAAVLASILPGRRAANATPTEALAVD</sequence>
<feature type="transmembrane region" description="Helical" evidence="7">
    <location>
        <begin position="408"/>
        <end position="430"/>
    </location>
</feature>
<feature type="domain" description="ABC3 transporter permease C-terminal" evidence="8">
    <location>
        <begin position="247"/>
        <end position="361"/>
    </location>
</feature>
<keyword evidence="4 7" id="KW-1133">Transmembrane helix</keyword>
<keyword evidence="11" id="KW-1185">Reference proteome</keyword>
<feature type="domain" description="ABC3 transporter permease C-terminal" evidence="8">
    <location>
        <begin position="684"/>
        <end position="805"/>
    </location>
</feature>
<reference evidence="10 11" key="1">
    <citation type="journal article" date="2008" name="Int. J. Syst. Evol. Microbiol.">
        <title>Tessaracoccus flavescens sp. nov., isolated from marine sediment.</title>
        <authorList>
            <person name="Lee D.W."/>
            <person name="Lee S.D."/>
        </authorList>
    </citation>
    <scope>NUCLEOTIDE SEQUENCE [LARGE SCALE GENOMIC DNA]</scope>
    <source>
        <strain evidence="10 11">SST-39T</strain>
    </source>
</reference>
<organism evidence="10 11">
    <name type="scientific">Tessaracoccus flavescens</name>
    <dbReference type="NCBI Taxonomy" id="399497"/>
    <lineage>
        <taxon>Bacteria</taxon>
        <taxon>Bacillati</taxon>
        <taxon>Actinomycetota</taxon>
        <taxon>Actinomycetes</taxon>
        <taxon>Propionibacteriales</taxon>
        <taxon>Propionibacteriaceae</taxon>
        <taxon>Tessaracoccus</taxon>
    </lineage>
</organism>